<dbReference type="GO" id="GO:0071949">
    <property type="term" value="F:FAD binding"/>
    <property type="evidence" value="ECO:0007669"/>
    <property type="project" value="InterPro"/>
</dbReference>
<feature type="domain" description="FAD-binding PCMH-type" evidence="1">
    <location>
        <begin position="1"/>
        <end position="182"/>
    </location>
</feature>
<dbReference type="RefSeq" id="WP_183625051.1">
    <property type="nucleotide sequence ID" value="NZ_JACHWJ010000003.1"/>
</dbReference>
<organism evidence="2 3">
    <name type="scientific">Pseudoclavibacter helvolus</name>
    <dbReference type="NCBI Taxonomy" id="255205"/>
    <lineage>
        <taxon>Bacteria</taxon>
        <taxon>Bacillati</taxon>
        <taxon>Actinomycetota</taxon>
        <taxon>Actinomycetes</taxon>
        <taxon>Micrococcales</taxon>
        <taxon>Microbacteriaceae</taxon>
        <taxon>Pseudoclavibacter</taxon>
    </lineage>
</organism>
<dbReference type="EMBL" id="JACHWJ010000003">
    <property type="protein sequence ID" value="MBB2958126.1"/>
    <property type="molecule type" value="Genomic_DNA"/>
</dbReference>
<dbReference type="PANTHER" id="PTHR42659">
    <property type="entry name" value="XANTHINE DEHYDROGENASE SUBUNIT C-RELATED"/>
    <property type="match status" value="1"/>
</dbReference>
<evidence type="ECO:0000313" key="2">
    <source>
        <dbReference type="EMBL" id="MBB2958126.1"/>
    </source>
</evidence>
<reference evidence="2 3" key="1">
    <citation type="submission" date="2020-08" db="EMBL/GenBank/DDBJ databases">
        <title>Sequencing the genomes of 1000 actinobacteria strains.</title>
        <authorList>
            <person name="Klenk H.-P."/>
        </authorList>
    </citation>
    <scope>NUCLEOTIDE SEQUENCE [LARGE SCALE GENOMIC DNA]</scope>
    <source>
        <strain evidence="2 3">DSM 20419</strain>
    </source>
</reference>
<dbReference type="InterPro" id="IPR002346">
    <property type="entry name" value="Mopterin_DH_FAD-bd"/>
</dbReference>
<protein>
    <submittedName>
        <fullName evidence="2">CO/xanthine dehydrogenase FAD-binding subunit</fullName>
    </submittedName>
</protein>
<gene>
    <name evidence="2" type="ORF">FHX72_002271</name>
</gene>
<dbReference type="SUPFAM" id="SSF56176">
    <property type="entry name" value="FAD-binding/transporter-associated domain-like"/>
    <property type="match status" value="1"/>
</dbReference>
<dbReference type="PANTHER" id="PTHR42659:SF9">
    <property type="entry name" value="XANTHINE DEHYDROGENASE FAD-BINDING SUBUNIT XDHB-RELATED"/>
    <property type="match status" value="1"/>
</dbReference>
<dbReference type="Proteomes" id="UP000545286">
    <property type="component" value="Unassembled WGS sequence"/>
</dbReference>
<keyword evidence="3" id="KW-1185">Reference proteome</keyword>
<evidence type="ECO:0000313" key="3">
    <source>
        <dbReference type="Proteomes" id="UP000545286"/>
    </source>
</evidence>
<name>A0A7W4YGJ2_9MICO</name>
<dbReference type="InterPro" id="IPR016166">
    <property type="entry name" value="FAD-bd_PCMH"/>
</dbReference>
<accession>A0A7W4YGJ2</accession>
<dbReference type="Pfam" id="PF00941">
    <property type="entry name" value="FAD_binding_5"/>
    <property type="match status" value="1"/>
</dbReference>
<evidence type="ECO:0000259" key="1">
    <source>
        <dbReference type="PROSITE" id="PS51387"/>
    </source>
</evidence>
<dbReference type="GO" id="GO:0016491">
    <property type="term" value="F:oxidoreductase activity"/>
    <property type="evidence" value="ECO:0007669"/>
    <property type="project" value="InterPro"/>
</dbReference>
<dbReference type="AlphaFoldDB" id="A0A7W4YGJ2"/>
<dbReference type="Gene3D" id="3.30.465.10">
    <property type="match status" value="1"/>
</dbReference>
<sequence>MDITTVRSYRVARSREELLLAPGEAIMAGGTWLMSEPQPTTTGFVDLTGMLWPDFEVDADGLRISATCTIATLVAWAERVRKGETLPAQEDWPAVSLVRAAADALLASFKIWNTATVGGNICRAFAAAGMVSLCVALDGTAEIWRGTEDVLMPVAELVTGDGTTALQPGDVLHSIHLPATALRSRALLLKIALAEYGRSGAVVTGRIDRNGRSVFTITAATSRPTVLAFAQLPTAEELAARIGQTDGYYTDPLGSADWRRAVSLVLAERIRGRLS</sequence>
<dbReference type="InterPro" id="IPR016169">
    <property type="entry name" value="FAD-bd_PCMH_sub2"/>
</dbReference>
<dbReference type="InterPro" id="IPR051312">
    <property type="entry name" value="Diverse_Substr_Oxidored"/>
</dbReference>
<comment type="caution">
    <text evidence="2">The sequence shown here is derived from an EMBL/GenBank/DDBJ whole genome shotgun (WGS) entry which is preliminary data.</text>
</comment>
<dbReference type="InterPro" id="IPR036318">
    <property type="entry name" value="FAD-bd_PCMH-like_sf"/>
</dbReference>
<dbReference type="PROSITE" id="PS51387">
    <property type="entry name" value="FAD_PCMH"/>
    <property type="match status" value="1"/>
</dbReference>
<proteinExistence type="predicted"/>